<dbReference type="RefSeq" id="WP_172357916.1">
    <property type="nucleotide sequence ID" value="NZ_BLLH01000016.1"/>
</dbReference>
<gene>
    <name evidence="1" type="ORF">Hs20B_18250</name>
</gene>
<accession>A0A6A0BC76</accession>
<evidence type="ECO:0000313" key="2">
    <source>
        <dbReference type="Proteomes" id="UP000475928"/>
    </source>
</evidence>
<evidence type="ECO:0000313" key="1">
    <source>
        <dbReference type="EMBL" id="GFH41427.1"/>
    </source>
</evidence>
<keyword evidence="2" id="KW-1185">Reference proteome</keyword>
<dbReference type="AlphaFoldDB" id="A0A6A0BC76"/>
<comment type="caution">
    <text evidence="1">The sequence shown here is derived from an EMBL/GenBank/DDBJ whole genome shotgun (WGS) entry which is preliminary data.</text>
</comment>
<proteinExistence type="predicted"/>
<dbReference type="Gene3D" id="3.60.15.10">
    <property type="entry name" value="Ribonuclease Z/Hydroxyacylglutathione hydrolase-like"/>
    <property type="match status" value="1"/>
</dbReference>
<dbReference type="Proteomes" id="UP000475928">
    <property type="component" value="Unassembled WGS sequence"/>
</dbReference>
<protein>
    <recommendedName>
        <fullName evidence="3">Metallo-beta-lactamase domain-containing protein</fullName>
    </recommendedName>
</protein>
<name>A0A6A0BC76_9LACT</name>
<organism evidence="1 2">
    <name type="scientific">Pseudolactococcus insecticola</name>
    <dbReference type="NCBI Taxonomy" id="2709158"/>
    <lineage>
        <taxon>Bacteria</taxon>
        <taxon>Bacillati</taxon>
        <taxon>Bacillota</taxon>
        <taxon>Bacilli</taxon>
        <taxon>Lactobacillales</taxon>
        <taxon>Streptococcaceae</taxon>
        <taxon>Pseudolactococcus</taxon>
    </lineage>
</organism>
<evidence type="ECO:0008006" key="3">
    <source>
        <dbReference type="Google" id="ProtNLM"/>
    </source>
</evidence>
<reference evidence="1 2" key="1">
    <citation type="submission" date="2020-02" db="EMBL/GenBank/DDBJ databases">
        <title>Draft genome sequence of Lactococcus sp. Hs20B0-1.</title>
        <authorList>
            <person name="Noda S."/>
            <person name="Yuki M."/>
            <person name="Ohkuma M."/>
        </authorList>
    </citation>
    <scope>NUCLEOTIDE SEQUENCE [LARGE SCALE GENOMIC DNA]</scope>
    <source>
        <strain evidence="1 2">Hs20B0-1</strain>
    </source>
</reference>
<dbReference type="InterPro" id="IPR036866">
    <property type="entry name" value="RibonucZ/Hydroxyglut_hydro"/>
</dbReference>
<dbReference type="EMBL" id="BLLH01000016">
    <property type="protein sequence ID" value="GFH41427.1"/>
    <property type="molecule type" value="Genomic_DNA"/>
</dbReference>
<dbReference type="SUPFAM" id="SSF56281">
    <property type="entry name" value="Metallo-hydrolase/oxidoreductase"/>
    <property type="match status" value="1"/>
</dbReference>
<sequence length="327" mass="37766">MTIKYAFKYFEKQNTLINLSEYGISEDVSYYIELLSSSSKGNSVFIKPLKLLIDLGLPLARYTEIDPDYFLKVKYIVITHIHGDHLNGTTLKKVLKSYPHIKIFLTEFSLNYIKANPEKSNIKGLYSHILDYAFENPNNIILINTSDMPISGYTNEEDGIKILFYNVSHGDLINIALEFAVQTPTGMKKFLYATDLDTIDSQYYLENDITKHTDIYQNGKKQQIYGLPLEKITFDNVDNKYDFILLEANYNAKLLNQLIEGVKFDLQKVVILPEEKKELTNRLTRMESNKRHISEEQSIQYVKANIKNGGIFIPLHASSEFGTYHQR</sequence>